<dbReference type="PANTHER" id="PTHR21621">
    <property type="entry name" value="RIBOSOMAL PROTEIN S6 MODIFICATION PROTEIN"/>
    <property type="match status" value="1"/>
</dbReference>
<evidence type="ECO:0000256" key="1">
    <source>
        <dbReference type="ARBA" id="ARBA00001936"/>
    </source>
</evidence>
<dbReference type="Gene3D" id="3.30.470.20">
    <property type="entry name" value="ATP-grasp fold, B domain"/>
    <property type="match status" value="1"/>
</dbReference>
<dbReference type="HAMAP" id="MF_00162">
    <property type="entry name" value="GSH_S"/>
    <property type="match status" value="1"/>
</dbReference>
<organism evidence="12 13">
    <name type="scientific">Candidatus Mesenet longicola</name>
    <dbReference type="NCBI Taxonomy" id="1892558"/>
    <lineage>
        <taxon>Bacteria</taxon>
        <taxon>Pseudomonadati</taxon>
        <taxon>Pseudomonadota</taxon>
        <taxon>Alphaproteobacteria</taxon>
        <taxon>Rickettsiales</taxon>
        <taxon>Anaplasmataceae</taxon>
        <taxon>Candidatus Mesenet</taxon>
    </lineage>
</organism>
<keyword evidence="9" id="KW-0464">Manganese</keyword>
<keyword evidence="7 10" id="KW-0067">ATP-binding</keyword>
<accession>A0A8J3HU29</accession>
<dbReference type="InterPro" id="IPR006284">
    <property type="entry name" value="Glut_synth_pro"/>
</dbReference>
<comment type="cofactor">
    <cofactor evidence="1">
        <name>Mn(2+)</name>
        <dbReference type="ChEBI" id="CHEBI:29035"/>
    </cofactor>
</comment>
<dbReference type="InterPro" id="IPR016185">
    <property type="entry name" value="PreATP-grasp_dom_sf"/>
</dbReference>
<evidence type="ECO:0000256" key="8">
    <source>
        <dbReference type="ARBA" id="ARBA00022842"/>
    </source>
</evidence>
<evidence type="ECO:0000256" key="6">
    <source>
        <dbReference type="ARBA" id="ARBA00022741"/>
    </source>
</evidence>
<protein>
    <recommendedName>
        <fullName evidence="10">Glutathione synthetase</fullName>
        <ecNumber evidence="10">6.3.2.3</ecNumber>
    </recommendedName>
    <alternativeName>
        <fullName evidence="10">GSH synthetase</fullName>
        <shortName evidence="10">GSH-S</shortName>
        <shortName evidence="10">GSHase</shortName>
    </alternativeName>
    <alternativeName>
        <fullName evidence="10">Glutathione synthase</fullName>
    </alternativeName>
</protein>
<dbReference type="Gene3D" id="3.40.50.20">
    <property type="match status" value="1"/>
</dbReference>
<keyword evidence="3 10" id="KW-0436">Ligase</keyword>
<keyword evidence="8" id="KW-0460">Magnesium</keyword>
<dbReference type="GO" id="GO:0005524">
    <property type="term" value="F:ATP binding"/>
    <property type="evidence" value="ECO:0007669"/>
    <property type="project" value="UniProtKB-UniRule"/>
</dbReference>
<comment type="pathway">
    <text evidence="10">Sulfur metabolism; glutathione biosynthesis; glutathione from L-cysteine and L-glutamate: step 2/2.</text>
</comment>
<name>A0A8J3HU29_9RICK</name>
<dbReference type="InterPro" id="IPR013815">
    <property type="entry name" value="ATP_grasp_subdomain_1"/>
</dbReference>
<evidence type="ECO:0000256" key="9">
    <source>
        <dbReference type="ARBA" id="ARBA00023211"/>
    </source>
</evidence>
<dbReference type="EC" id="6.3.2.3" evidence="10"/>
<evidence type="ECO:0000256" key="5">
    <source>
        <dbReference type="ARBA" id="ARBA00022723"/>
    </source>
</evidence>
<keyword evidence="4 10" id="KW-0317">Glutathione biosynthesis</keyword>
<dbReference type="PANTHER" id="PTHR21621:SF4">
    <property type="entry name" value="GLUTATHIONE SYNTHETASE"/>
    <property type="match status" value="1"/>
</dbReference>
<keyword evidence="5" id="KW-0479">Metal-binding</keyword>
<dbReference type="NCBIfam" id="TIGR01380">
    <property type="entry name" value="glut_syn"/>
    <property type="match status" value="1"/>
</dbReference>
<dbReference type="AlphaFoldDB" id="A0A8J3HU29"/>
<dbReference type="NCBIfam" id="NF003573">
    <property type="entry name" value="PRK05246.1"/>
    <property type="match status" value="1"/>
</dbReference>
<reference evidence="12 13" key="1">
    <citation type="journal article" date="2021" name="Microb. Ecol.">
        <title>Candidatus Mesenet longicola: Novel Endosymbionts of Brontispa longissima that Induce Cytoplasmic Incompatibility.</title>
        <authorList>
            <person name="Takano S."/>
            <person name="Gotoh Y."/>
            <person name="Hayashi T."/>
        </authorList>
    </citation>
    <scope>NUCLEOTIDE SEQUENCE [LARGE SCALE GENOMIC DNA]</scope>
    <source>
        <strain evidence="12">L5</strain>
    </source>
</reference>
<dbReference type="Proteomes" id="UP000637906">
    <property type="component" value="Unassembled WGS sequence"/>
</dbReference>
<evidence type="ECO:0000256" key="3">
    <source>
        <dbReference type="ARBA" id="ARBA00022598"/>
    </source>
</evidence>
<dbReference type="GO" id="GO:0004363">
    <property type="term" value="F:glutathione synthase activity"/>
    <property type="evidence" value="ECO:0007669"/>
    <property type="project" value="UniProtKB-UniRule"/>
</dbReference>
<evidence type="ECO:0000256" key="4">
    <source>
        <dbReference type="ARBA" id="ARBA00022684"/>
    </source>
</evidence>
<dbReference type="Pfam" id="PF02951">
    <property type="entry name" value="GSH-S_N"/>
    <property type="match status" value="1"/>
</dbReference>
<feature type="domain" description="ATP-grasp" evidence="11">
    <location>
        <begin position="118"/>
        <end position="302"/>
    </location>
</feature>
<keyword evidence="6 10" id="KW-0547">Nucleotide-binding</keyword>
<evidence type="ECO:0000256" key="2">
    <source>
        <dbReference type="ARBA" id="ARBA00001946"/>
    </source>
</evidence>
<keyword evidence="13" id="KW-1185">Reference proteome</keyword>
<dbReference type="InterPro" id="IPR011761">
    <property type="entry name" value="ATP-grasp"/>
</dbReference>
<evidence type="ECO:0000313" key="13">
    <source>
        <dbReference type="Proteomes" id="UP000637906"/>
    </source>
</evidence>
<comment type="similarity">
    <text evidence="10">Belongs to the prokaryotic GSH synthase family.</text>
</comment>
<proteinExistence type="inferred from homology"/>
<dbReference type="PROSITE" id="PS50975">
    <property type="entry name" value="ATP_GRASP"/>
    <property type="match status" value="1"/>
</dbReference>
<dbReference type="InterPro" id="IPR004218">
    <property type="entry name" value="GSHS_ATP-bd"/>
</dbReference>
<dbReference type="GO" id="GO:0046872">
    <property type="term" value="F:metal ion binding"/>
    <property type="evidence" value="ECO:0007669"/>
    <property type="project" value="UniProtKB-KW"/>
</dbReference>
<comment type="catalytic activity">
    <reaction evidence="10">
        <text>gamma-L-glutamyl-L-cysteine + glycine + ATP = glutathione + ADP + phosphate + H(+)</text>
        <dbReference type="Rhea" id="RHEA:13557"/>
        <dbReference type="ChEBI" id="CHEBI:15378"/>
        <dbReference type="ChEBI" id="CHEBI:30616"/>
        <dbReference type="ChEBI" id="CHEBI:43474"/>
        <dbReference type="ChEBI" id="CHEBI:57305"/>
        <dbReference type="ChEBI" id="CHEBI:57925"/>
        <dbReference type="ChEBI" id="CHEBI:58173"/>
        <dbReference type="ChEBI" id="CHEBI:456216"/>
        <dbReference type="EC" id="6.3.2.3"/>
    </reaction>
</comment>
<dbReference type="GO" id="GO:0005737">
    <property type="term" value="C:cytoplasm"/>
    <property type="evidence" value="ECO:0007669"/>
    <property type="project" value="TreeGrafter"/>
</dbReference>
<dbReference type="UniPathway" id="UPA00142">
    <property type="reaction ID" value="UER00210"/>
</dbReference>
<gene>
    <name evidence="10 12" type="primary">gshB</name>
    <name evidence="12" type="ORF">sL5_00630</name>
</gene>
<dbReference type="SUPFAM" id="SSF56059">
    <property type="entry name" value="Glutathione synthetase ATP-binding domain-like"/>
    <property type="match status" value="1"/>
</dbReference>
<evidence type="ECO:0000256" key="10">
    <source>
        <dbReference type="HAMAP-Rule" id="MF_00162"/>
    </source>
</evidence>
<dbReference type="Gene3D" id="3.30.1490.20">
    <property type="entry name" value="ATP-grasp fold, A domain"/>
    <property type="match status" value="1"/>
</dbReference>
<evidence type="ECO:0000313" key="12">
    <source>
        <dbReference type="EMBL" id="GHM59070.1"/>
    </source>
</evidence>
<evidence type="ECO:0000259" key="11">
    <source>
        <dbReference type="PROSITE" id="PS50975"/>
    </source>
</evidence>
<comment type="cofactor">
    <cofactor evidence="2">
        <name>Mg(2+)</name>
        <dbReference type="ChEBI" id="CHEBI:18420"/>
    </cofactor>
</comment>
<dbReference type="InterPro" id="IPR004215">
    <property type="entry name" value="GSHS_N"/>
</dbReference>
<dbReference type="EMBL" id="BNGU01000002">
    <property type="protein sequence ID" value="GHM59070.1"/>
    <property type="molecule type" value="Genomic_DNA"/>
</dbReference>
<comment type="caution">
    <text evidence="12">The sequence shown here is derived from an EMBL/GenBank/DDBJ whole genome shotgun (WGS) entry which is preliminary data.</text>
</comment>
<evidence type="ECO:0000256" key="7">
    <source>
        <dbReference type="ARBA" id="ARBA00022840"/>
    </source>
</evidence>
<dbReference type="Pfam" id="PF02955">
    <property type="entry name" value="GSH-S_ATP"/>
    <property type="match status" value="1"/>
</dbReference>
<sequence length="308" mass="35179">MSLSVAFQMDKNVNFRNDTTVALMQEAQKRGYEIFFYTPNDLSLKNNEPIASAKRVIACDSDFNFSEGEVIPLNKTHIIFVRQNPPFDMRYITTTYILEKVNALIINNPTEIRNCPEKLLVSHFPQFTLPTLITEDLAAIKSFYLEHKDVILKPLYSYGGNDVLRINHNDTNIEVISQIMTEKYNCPIIVQLFCNDINSDKRVLLLDGEPIGAIRRVPNSNEEIRTNIRLGASVEKVSLNDRDRNICTAVGLELRKRGLLFAAIDIIGDYLLEINITSPTGVVEVNELYNLSLEKTIWDCFEKTLKKQ</sequence>
<dbReference type="SUPFAM" id="SSF52440">
    <property type="entry name" value="PreATP-grasp domain"/>
    <property type="match status" value="1"/>
</dbReference>